<evidence type="ECO:0000256" key="2">
    <source>
        <dbReference type="ARBA" id="ARBA00022737"/>
    </source>
</evidence>
<dbReference type="InterPro" id="IPR016169">
    <property type="entry name" value="FAD-bd_PCMH_sub2"/>
</dbReference>
<keyword evidence="2" id="KW-0677">Repeat</keyword>
<evidence type="ECO:0000313" key="6">
    <source>
        <dbReference type="EMBL" id="SBW08493.1"/>
    </source>
</evidence>
<dbReference type="Gene3D" id="3.30.465.10">
    <property type="match status" value="1"/>
</dbReference>
<dbReference type="EMBL" id="FLUO01000001">
    <property type="protein sequence ID" value="SBW08493.1"/>
    <property type="molecule type" value="Genomic_DNA"/>
</dbReference>
<dbReference type="Pfam" id="PF03471">
    <property type="entry name" value="CorC_HlyC"/>
    <property type="match status" value="1"/>
</dbReference>
<dbReference type="CDD" id="cd04590">
    <property type="entry name" value="CBS_pair_CorC_HlyC_assoc"/>
    <property type="match status" value="1"/>
</dbReference>
<proteinExistence type="inferred from homology"/>
<dbReference type="Gene3D" id="3.10.580.10">
    <property type="entry name" value="CBS-domain"/>
    <property type="match status" value="1"/>
</dbReference>
<dbReference type="Pfam" id="PF00571">
    <property type="entry name" value="CBS"/>
    <property type="match status" value="2"/>
</dbReference>
<gene>
    <name evidence="6" type="ORF">KL86APRO_12402</name>
</gene>
<name>A0A212K9X3_9PROT</name>
<keyword evidence="3 4" id="KW-0129">CBS domain</keyword>
<dbReference type="SMART" id="SM01091">
    <property type="entry name" value="CorC_HlyC"/>
    <property type="match status" value="1"/>
</dbReference>
<dbReference type="SUPFAM" id="SSF56176">
    <property type="entry name" value="FAD-binding/transporter-associated domain-like"/>
    <property type="match status" value="1"/>
</dbReference>
<evidence type="ECO:0000256" key="3">
    <source>
        <dbReference type="ARBA" id="ARBA00023122"/>
    </source>
</evidence>
<reference evidence="6" key="1">
    <citation type="submission" date="2016-04" db="EMBL/GenBank/DDBJ databases">
        <authorList>
            <person name="Evans L.H."/>
            <person name="Alamgir A."/>
            <person name="Owens N."/>
            <person name="Weber N.D."/>
            <person name="Virtaneva K."/>
            <person name="Barbian K."/>
            <person name="Babar A."/>
            <person name="Rosenke K."/>
        </authorList>
    </citation>
    <scope>NUCLEOTIDE SEQUENCE</scope>
    <source>
        <strain evidence="6">86</strain>
    </source>
</reference>
<dbReference type="InterPro" id="IPR046342">
    <property type="entry name" value="CBS_dom_sf"/>
</dbReference>
<dbReference type="AlphaFoldDB" id="A0A212K9X3"/>
<sequence length="301" mass="33332">MTDPTAEQSGEDPQPRRERSWWQAFKDSLPWSATEPTVREAIAELIEEGGEPGAPMDAHERLLLTNILRLRDVTAADVMMPRADIVAAAIDTALPELVRRIVEEGVSRMPVYRETLDDAVGLVHIKDAVRHMVGGGEASLSRILRPILFVAPSMRVLDLLLEMRVKRTHMALVIDEYGGVDGLVTIEDLVEQIVGEIDDEHDIEEDPELVWRADTVLEADARVSIEDFEHVVGPLLTPEERDDVDTLGGLVFAIAGHIPARGELVPHSSGIEFQIVDADPRRIKRLRVRNLPPGTRPGDAS</sequence>
<evidence type="ECO:0000256" key="4">
    <source>
        <dbReference type="PROSITE-ProRule" id="PRU00703"/>
    </source>
</evidence>
<dbReference type="GO" id="GO:0050660">
    <property type="term" value="F:flavin adenine dinucleotide binding"/>
    <property type="evidence" value="ECO:0007669"/>
    <property type="project" value="InterPro"/>
</dbReference>
<dbReference type="PANTHER" id="PTHR22777:SF27">
    <property type="entry name" value="MAGNESIUM AND COBALT EFFLUX PROTEIN CORC"/>
    <property type="match status" value="1"/>
</dbReference>
<dbReference type="InterPro" id="IPR000644">
    <property type="entry name" value="CBS_dom"/>
</dbReference>
<dbReference type="GO" id="GO:0005886">
    <property type="term" value="C:plasma membrane"/>
    <property type="evidence" value="ECO:0007669"/>
    <property type="project" value="TreeGrafter"/>
</dbReference>
<organism evidence="6">
    <name type="scientific">uncultured Alphaproteobacteria bacterium</name>
    <dbReference type="NCBI Taxonomy" id="91750"/>
    <lineage>
        <taxon>Bacteria</taxon>
        <taxon>Pseudomonadati</taxon>
        <taxon>Pseudomonadota</taxon>
        <taxon>Alphaproteobacteria</taxon>
        <taxon>environmental samples</taxon>
    </lineage>
</organism>
<dbReference type="FunFam" id="3.10.580.10:FF:000002">
    <property type="entry name" value="Magnesium/cobalt efflux protein CorC"/>
    <property type="match status" value="1"/>
</dbReference>
<evidence type="ECO:0000259" key="5">
    <source>
        <dbReference type="PROSITE" id="PS51371"/>
    </source>
</evidence>
<dbReference type="InterPro" id="IPR044751">
    <property type="entry name" value="Ion_transp-like_CBS"/>
</dbReference>
<feature type="domain" description="CBS" evidence="5">
    <location>
        <begin position="143"/>
        <end position="200"/>
    </location>
</feature>
<accession>A0A212K9X3</accession>
<dbReference type="SUPFAM" id="SSF54631">
    <property type="entry name" value="CBS-domain pair"/>
    <property type="match status" value="1"/>
</dbReference>
<protein>
    <submittedName>
        <fullName evidence="6">Magnesium and cobalt efflux protein CorC</fullName>
    </submittedName>
</protein>
<evidence type="ECO:0000256" key="1">
    <source>
        <dbReference type="ARBA" id="ARBA00006446"/>
    </source>
</evidence>
<dbReference type="PROSITE" id="PS51371">
    <property type="entry name" value="CBS"/>
    <property type="match status" value="2"/>
</dbReference>
<feature type="domain" description="CBS" evidence="5">
    <location>
        <begin position="79"/>
        <end position="139"/>
    </location>
</feature>
<dbReference type="PANTHER" id="PTHR22777">
    <property type="entry name" value="HEMOLYSIN-RELATED"/>
    <property type="match status" value="1"/>
</dbReference>
<dbReference type="InterPro" id="IPR036318">
    <property type="entry name" value="FAD-bd_PCMH-like_sf"/>
</dbReference>
<comment type="similarity">
    <text evidence="1">Belongs to the UPF0053 family. Hemolysin C subfamily.</text>
</comment>
<dbReference type="InterPro" id="IPR005170">
    <property type="entry name" value="Transptr-assoc_dom"/>
</dbReference>